<gene>
    <name evidence="1" type="ORF">M407DRAFT_6243</name>
</gene>
<dbReference type="EMBL" id="KN822983">
    <property type="protein sequence ID" value="KIO29438.1"/>
    <property type="molecule type" value="Genomic_DNA"/>
</dbReference>
<name>A0A0C3L6H0_9AGAM</name>
<protein>
    <submittedName>
        <fullName evidence="1">Uncharacterized protein</fullName>
    </submittedName>
</protein>
<evidence type="ECO:0000313" key="2">
    <source>
        <dbReference type="Proteomes" id="UP000054248"/>
    </source>
</evidence>
<proteinExistence type="predicted"/>
<accession>A0A0C3L6H0</accession>
<evidence type="ECO:0000313" key="1">
    <source>
        <dbReference type="EMBL" id="KIO29438.1"/>
    </source>
</evidence>
<keyword evidence="2" id="KW-1185">Reference proteome</keyword>
<dbReference type="Proteomes" id="UP000054248">
    <property type="component" value="Unassembled WGS sequence"/>
</dbReference>
<dbReference type="OrthoDB" id="3264562at2759"/>
<dbReference type="HOGENOM" id="CLU_1185783_0_0_1"/>
<sequence length="234" mass="25864">MQIKRQANSTTRAKALVDKAKDFFSAITNSKYAETKPFPVTPSTFDKRSPTLADYEADRDSELFCPAPPFARRFTSNSRLSGSVTSTSTAPSSIFSRDTYQTAITVAGEGDESHLEKDDGITVAEEEMGVGASQPGSHGSGIANLNKPARGFSLQAEWGDDESHLELPSEEEEEDDEGVFFKRVEPLQHCNPSARLLTYYDQRAIMETFVGLVLGVFLERDRELPLLIFGKRAR</sequence>
<dbReference type="AlphaFoldDB" id="A0A0C3L6H0"/>
<reference evidence="1 2" key="1">
    <citation type="submission" date="2014-04" db="EMBL/GenBank/DDBJ databases">
        <authorList>
            <consortium name="DOE Joint Genome Institute"/>
            <person name="Kuo A."/>
            <person name="Girlanda M."/>
            <person name="Perotto S."/>
            <person name="Kohler A."/>
            <person name="Nagy L.G."/>
            <person name="Floudas D."/>
            <person name="Copeland A."/>
            <person name="Barry K.W."/>
            <person name="Cichocki N."/>
            <person name="Veneault-Fourrey C."/>
            <person name="LaButti K."/>
            <person name="Lindquist E.A."/>
            <person name="Lipzen A."/>
            <person name="Lundell T."/>
            <person name="Morin E."/>
            <person name="Murat C."/>
            <person name="Sun H."/>
            <person name="Tunlid A."/>
            <person name="Henrissat B."/>
            <person name="Grigoriev I.V."/>
            <person name="Hibbett D.S."/>
            <person name="Martin F."/>
            <person name="Nordberg H.P."/>
            <person name="Cantor M.N."/>
            <person name="Hua S.X."/>
        </authorList>
    </citation>
    <scope>NUCLEOTIDE SEQUENCE [LARGE SCALE GENOMIC DNA]</scope>
    <source>
        <strain evidence="1 2">MUT 4182</strain>
    </source>
</reference>
<reference evidence="2" key="2">
    <citation type="submission" date="2015-01" db="EMBL/GenBank/DDBJ databases">
        <title>Evolutionary Origins and Diversification of the Mycorrhizal Mutualists.</title>
        <authorList>
            <consortium name="DOE Joint Genome Institute"/>
            <consortium name="Mycorrhizal Genomics Consortium"/>
            <person name="Kohler A."/>
            <person name="Kuo A."/>
            <person name="Nagy L.G."/>
            <person name="Floudas D."/>
            <person name="Copeland A."/>
            <person name="Barry K.W."/>
            <person name="Cichocki N."/>
            <person name="Veneault-Fourrey C."/>
            <person name="LaButti K."/>
            <person name="Lindquist E.A."/>
            <person name="Lipzen A."/>
            <person name="Lundell T."/>
            <person name="Morin E."/>
            <person name="Murat C."/>
            <person name="Riley R."/>
            <person name="Ohm R."/>
            <person name="Sun H."/>
            <person name="Tunlid A."/>
            <person name="Henrissat B."/>
            <person name="Grigoriev I.V."/>
            <person name="Hibbett D.S."/>
            <person name="Martin F."/>
        </authorList>
    </citation>
    <scope>NUCLEOTIDE SEQUENCE [LARGE SCALE GENOMIC DNA]</scope>
    <source>
        <strain evidence="2">MUT 4182</strain>
    </source>
</reference>
<organism evidence="1 2">
    <name type="scientific">Tulasnella calospora MUT 4182</name>
    <dbReference type="NCBI Taxonomy" id="1051891"/>
    <lineage>
        <taxon>Eukaryota</taxon>
        <taxon>Fungi</taxon>
        <taxon>Dikarya</taxon>
        <taxon>Basidiomycota</taxon>
        <taxon>Agaricomycotina</taxon>
        <taxon>Agaricomycetes</taxon>
        <taxon>Cantharellales</taxon>
        <taxon>Tulasnellaceae</taxon>
        <taxon>Tulasnella</taxon>
    </lineage>
</organism>